<keyword evidence="7" id="KW-1185">Reference proteome</keyword>
<evidence type="ECO:0000256" key="4">
    <source>
        <dbReference type="ARBA" id="ARBA00023027"/>
    </source>
</evidence>
<reference evidence="6" key="1">
    <citation type="submission" date="2020-04" db="EMBL/GenBank/DDBJ databases">
        <authorList>
            <person name="Alioto T."/>
            <person name="Alioto T."/>
            <person name="Gomez Garrido J."/>
        </authorList>
    </citation>
    <scope>NUCLEOTIDE SEQUENCE</scope>
    <source>
        <strain evidence="6">A484AB</strain>
    </source>
</reference>
<keyword evidence="3" id="KW-0808">Transferase</keyword>
<name>A0A6S7JZY6_PARCT</name>
<evidence type="ECO:0000313" key="6">
    <source>
        <dbReference type="EMBL" id="CAB4036708.1"/>
    </source>
</evidence>
<dbReference type="OrthoDB" id="5977152at2759"/>
<evidence type="ECO:0000256" key="1">
    <source>
        <dbReference type="ARBA" id="ARBA00004123"/>
    </source>
</evidence>
<keyword evidence="2" id="KW-0328">Glycosyltransferase</keyword>
<dbReference type="InterPro" id="IPR012317">
    <property type="entry name" value="Poly(ADP-ribose)pol_cat_dom"/>
</dbReference>
<evidence type="ECO:0000256" key="3">
    <source>
        <dbReference type="ARBA" id="ARBA00022679"/>
    </source>
</evidence>
<dbReference type="SUPFAM" id="SSF56399">
    <property type="entry name" value="ADP-ribosylation"/>
    <property type="match status" value="1"/>
</dbReference>
<dbReference type="PANTHER" id="PTHR47331">
    <property type="entry name" value="PHD-TYPE DOMAIN-CONTAINING PROTEIN"/>
    <property type="match status" value="1"/>
</dbReference>
<dbReference type="GO" id="GO:0005634">
    <property type="term" value="C:nucleus"/>
    <property type="evidence" value="ECO:0007669"/>
    <property type="project" value="UniProtKB-SubCell"/>
</dbReference>
<accession>A0A6S7JZY6</accession>
<comment type="caution">
    <text evidence="6">The sequence shown here is derived from an EMBL/GenBank/DDBJ whole genome shotgun (WGS) entry which is preliminary data.</text>
</comment>
<protein>
    <submittedName>
        <fullName evidence="6">Uncharacterized protein LOC110985605</fullName>
    </submittedName>
</protein>
<dbReference type="Pfam" id="PF00644">
    <property type="entry name" value="PARP"/>
    <property type="match status" value="1"/>
</dbReference>
<dbReference type="GO" id="GO:0003950">
    <property type="term" value="F:NAD+ poly-ADP-ribosyltransferase activity"/>
    <property type="evidence" value="ECO:0007669"/>
    <property type="project" value="UniProtKB-UniRule"/>
</dbReference>
<organism evidence="6 7">
    <name type="scientific">Paramuricea clavata</name>
    <name type="common">Red gorgonian</name>
    <name type="synonym">Violescent sea-whip</name>
    <dbReference type="NCBI Taxonomy" id="317549"/>
    <lineage>
        <taxon>Eukaryota</taxon>
        <taxon>Metazoa</taxon>
        <taxon>Cnidaria</taxon>
        <taxon>Anthozoa</taxon>
        <taxon>Octocorallia</taxon>
        <taxon>Malacalcyonacea</taxon>
        <taxon>Plexauridae</taxon>
        <taxon>Paramuricea</taxon>
    </lineage>
</organism>
<evidence type="ECO:0000313" key="7">
    <source>
        <dbReference type="Proteomes" id="UP001152795"/>
    </source>
</evidence>
<dbReference type="Pfam" id="PF23254">
    <property type="entry name" value="KH_PARP14_8"/>
    <property type="match status" value="1"/>
</dbReference>
<gene>
    <name evidence="6" type="ORF">PACLA_8A024201</name>
</gene>
<dbReference type="FunFam" id="3.90.228.10:FF:000008">
    <property type="entry name" value="Poly [ADP-ribose] polymerase"/>
    <property type="match status" value="1"/>
</dbReference>
<dbReference type="InterPro" id="IPR057049">
    <property type="entry name" value="PARP14_KH_8"/>
</dbReference>
<dbReference type="AlphaFoldDB" id="A0A6S7JZY6"/>
<evidence type="ECO:0000256" key="2">
    <source>
        <dbReference type="ARBA" id="ARBA00022676"/>
    </source>
</evidence>
<dbReference type="Gene3D" id="3.90.228.10">
    <property type="match status" value="1"/>
</dbReference>
<dbReference type="EMBL" id="CACRXK020022319">
    <property type="protein sequence ID" value="CAB4036708.1"/>
    <property type="molecule type" value="Genomic_DNA"/>
</dbReference>
<dbReference type="Proteomes" id="UP001152795">
    <property type="component" value="Unassembled WGS sequence"/>
</dbReference>
<dbReference type="PANTHER" id="PTHR47331:SF5">
    <property type="entry name" value="RIBONUCLEASE H"/>
    <property type="match status" value="1"/>
</dbReference>
<comment type="subcellular location">
    <subcellularLocation>
        <location evidence="1">Nucleus</location>
    </subcellularLocation>
</comment>
<keyword evidence="5" id="KW-0539">Nucleus</keyword>
<evidence type="ECO:0000256" key="5">
    <source>
        <dbReference type="ARBA" id="ARBA00023242"/>
    </source>
</evidence>
<dbReference type="CDD" id="cd01439">
    <property type="entry name" value="TCCD_inducible_PARP_like"/>
    <property type="match status" value="1"/>
</dbReference>
<proteinExistence type="predicted"/>
<sequence length="807" mass="92259">MNDGNEHQISSMIVPVWISHEHNPELEKLTYALLDDQSDTTFVSQETLNHLNVSGPKTQLSLSTMHAENELLPSQRIKGLRISDVMHRKVIQLPTSFSCIAIPARRQQIPCPEMAKKWPHLRDIASHLIHPQNDIEVGLLIGSNCPQAIIPREVIPGQQNEPYAQRSDLGWGIIGNVTKPTENNDESSVAIVHRVTTRNPTSTNTPQRKTCYFAIKPTVKEVINPAQLCQMLELDFSERRSSEPSMSQDDKKFLSKMDQGAYQEEGGHYVMPLPFRELVPKMPNNNNDPEVKTNVLVTQVTSRSFSTIPERLEYFSDWHRAKRAVAVIVRFQRRWKKSHLRPDEAPISSTTEYQASNVEERLQAEVAIVKQVQEQAFSKEIQTLRSMQKPDSGQDDVRRRKAVMKKTSLLHRLDPFLEGNVPRNCWRMARIEEAYTDEDGFVRKVKLVMSDPSLNRKGERVRAKSVLERPIQKLVLLLKCDGGATNLDPQLADACASHSRTPAKSVGGNEGISIRIYSDDREKIDEAWKELRRKMRQNIHERIINNDVIKNFTDRDLEKLHELERDNDVKIKVDKSKGMVTIEGCIADIANMQGRIDKILKDIKDNESKVPDYWDNSPTDKKFRKISVPTSSKEYKDIETAFHKTAPNQIARIDRIQNGEIYGLYNLKRQAMMRKFGSNFAGKELMLFHGTSVENIEKINSGGLNRNFAGKNGTKFGKGVYFARDASYSCDTKYSPPDSQGLRYMYYARVLVGDYTQGKSDMPVPPNKTPANTYETYDSVVNNPAKPTIYVMFQDYEYYTEYLITFK</sequence>
<dbReference type="PROSITE" id="PS51059">
    <property type="entry name" value="PARP_CATALYTIC"/>
    <property type="match status" value="1"/>
</dbReference>
<keyword evidence="4" id="KW-0520">NAD</keyword>